<dbReference type="PATRIC" id="fig|1166016.3.peg.1606"/>
<evidence type="ECO:0000313" key="2">
    <source>
        <dbReference type="EMBL" id="AFI89680.1"/>
    </source>
</evidence>
<dbReference type="STRING" id="1905730.W5S_1588"/>
<accession>A0A0H3I1V6</accession>
<reference evidence="2" key="2">
    <citation type="submission" date="2012-03" db="EMBL/GenBank/DDBJ databases">
        <authorList>
            <person name="Koskinen P."/>
            <person name="Laine P."/>
            <person name="Niemi O."/>
            <person name="Nykyri J."/>
            <person name="Harjunpaa H."/>
            <person name="Auvinen P."/>
            <person name="Paulin L."/>
            <person name="Pirhonen M."/>
            <person name="Palva T."/>
            <person name="Holm L."/>
        </authorList>
    </citation>
    <scope>NUCLEOTIDE SEQUENCE</scope>
    <source>
        <strain evidence="2">SCC3193</strain>
    </source>
</reference>
<feature type="chain" id="PRO_5002611808" evidence="1">
    <location>
        <begin position="24"/>
        <end position="279"/>
    </location>
</feature>
<feature type="signal peptide" evidence="1">
    <location>
        <begin position="1"/>
        <end position="23"/>
    </location>
</feature>
<dbReference type="Proteomes" id="UP000008044">
    <property type="component" value="Chromosome"/>
</dbReference>
<dbReference type="RefSeq" id="WP_014699340.1">
    <property type="nucleotide sequence ID" value="NC_017845.1"/>
</dbReference>
<dbReference type="EMBL" id="CP003415">
    <property type="protein sequence ID" value="AFI89680.1"/>
    <property type="molecule type" value="Genomic_DNA"/>
</dbReference>
<name>A0A0H3I1V6_PECPM</name>
<evidence type="ECO:0000313" key="3">
    <source>
        <dbReference type="EMBL" id="MBI0556260.1"/>
    </source>
</evidence>
<dbReference type="AlphaFoldDB" id="A0A0H3I1V6"/>
<keyword evidence="1" id="KW-0732">Signal</keyword>
<reference evidence="2 4" key="1">
    <citation type="journal article" date="2012" name="J. Bacteriol.">
        <title>Genome sequence of Pectobacterium sp. strain SCC3193.</title>
        <authorList>
            <person name="Koskinen J.P."/>
            <person name="Laine P."/>
            <person name="Niemi O."/>
            <person name="Nykyri J."/>
            <person name="Harjunpaa H."/>
            <person name="Auvinen P."/>
            <person name="Paulin L."/>
            <person name="Pirhonen M."/>
            <person name="Palva T."/>
            <person name="Holm L."/>
        </authorList>
    </citation>
    <scope>NUCLEOTIDE SEQUENCE [LARGE SCALE GENOMIC DNA]</scope>
    <source>
        <strain evidence="2 4">SCC3193</strain>
    </source>
</reference>
<evidence type="ECO:0000313" key="4">
    <source>
        <dbReference type="Proteomes" id="UP000008044"/>
    </source>
</evidence>
<dbReference type="PROSITE" id="PS51257">
    <property type="entry name" value="PROKAR_LIPOPROTEIN"/>
    <property type="match status" value="1"/>
</dbReference>
<proteinExistence type="predicted"/>
<reference evidence="5" key="3">
    <citation type="submission" date="2023-07" db="EMBL/GenBank/DDBJ databases">
        <title>Identification of Pectobacterium versatile causing blackleg of potato from New York State with a whole genome sequencing approach.</title>
        <authorList>
            <person name="Ma X."/>
            <person name="Swingle B."/>
        </authorList>
    </citation>
    <scope>NUCLEOTIDE SEQUENCE [LARGE SCALE GENOMIC DNA]</scope>
    <source>
        <strain evidence="5">NY1588A</strain>
    </source>
</reference>
<keyword evidence="5" id="KW-1185">Reference proteome</keyword>
<dbReference type="Proteomes" id="UP001194579">
    <property type="component" value="Unassembled WGS sequence"/>
</dbReference>
<gene>
    <name evidence="2" type="ordered locus">W5S_1588</name>
    <name evidence="3" type="ORF">F6Q06_17465</name>
</gene>
<evidence type="ECO:0000313" key="5">
    <source>
        <dbReference type="Proteomes" id="UP001194579"/>
    </source>
</evidence>
<protein>
    <submittedName>
        <fullName evidence="2">Uncharacterized protein</fullName>
    </submittedName>
</protein>
<dbReference type="KEGG" id="pec:W5S_1588"/>
<reference evidence="3" key="4">
    <citation type="submission" date="2024-05" db="EMBL/GenBank/DDBJ databases">
        <title>Identification of Pectobacterium versatile causing blackleg of potato from New York State with a whole genome sequencing approach.</title>
        <authorList>
            <person name="Ma X."/>
            <person name="Swingle B."/>
        </authorList>
    </citation>
    <scope>NUCLEOTIDE SEQUENCE</scope>
    <source>
        <strain evidence="3">NY1588A</strain>
    </source>
</reference>
<organism evidence="2 4">
    <name type="scientific">Pectobacterium parmentieri</name>
    <dbReference type="NCBI Taxonomy" id="1905730"/>
    <lineage>
        <taxon>Bacteria</taxon>
        <taxon>Pseudomonadati</taxon>
        <taxon>Pseudomonadota</taxon>
        <taxon>Gammaproteobacteria</taxon>
        <taxon>Enterobacterales</taxon>
        <taxon>Pectobacteriaceae</taxon>
        <taxon>Pectobacterium</taxon>
    </lineage>
</organism>
<sequence>MNSNMKMATLAALLMGCNAGAFAEGNSVMFKASVLVEDNSSCGIDVSSVDNKSSWGLKWTLTRGGKEGVLTRNTGSSDEPLFVKVKVRDGAAAKCNLGNMRFSAETPNTGSVTSGRGGFVRMRTQHDGYWAYMPVVAKLALFTDTKGADDNTTGAINLADITVKNTKSGANYTQKSQVASHVNDRVTGLPDLPHQPAYTLTNNYLADNGATALIAESASSDFTYSVSNLGEGEAVKGALIGIGSLVAENPEDENGTVKLNGVADGERVDMPFTVKVDLQ</sequence>
<dbReference type="HOGENOM" id="CLU_996961_0_0_6"/>
<dbReference type="EMBL" id="WABS01000039">
    <property type="protein sequence ID" value="MBI0556260.1"/>
    <property type="molecule type" value="Genomic_DNA"/>
</dbReference>
<evidence type="ECO:0000256" key="1">
    <source>
        <dbReference type="SAM" id="SignalP"/>
    </source>
</evidence>